<feature type="compositionally biased region" description="Basic and acidic residues" evidence="4">
    <location>
        <begin position="316"/>
        <end position="344"/>
    </location>
</feature>
<evidence type="ECO:0000313" key="6">
    <source>
        <dbReference type="EMBL" id="MBN8662118.1"/>
    </source>
</evidence>
<gene>
    <name evidence="6" type="ORF">J0M35_17250</name>
</gene>
<evidence type="ECO:0000256" key="3">
    <source>
        <dbReference type="PROSITE-ProRule" id="PRU00339"/>
    </source>
</evidence>
<accession>A0A8J7PKF9</accession>
<dbReference type="PANTHER" id="PTHR45641">
    <property type="entry name" value="TETRATRICOPEPTIDE REPEAT PROTEIN (AFU_ORTHOLOGUE AFUA_6G03870)"/>
    <property type="match status" value="1"/>
</dbReference>
<dbReference type="PANTHER" id="PTHR45641:SF19">
    <property type="entry name" value="NEPHROCYSTIN-3"/>
    <property type="match status" value="1"/>
</dbReference>
<dbReference type="Proteomes" id="UP000664277">
    <property type="component" value="Unassembled WGS sequence"/>
</dbReference>
<keyword evidence="2 3" id="KW-0802">TPR repeat</keyword>
<name>A0A8J7PKF9_9BACT</name>
<dbReference type="InterPro" id="IPR011990">
    <property type="entry name" value="TPR-like_helical_dom_sf"/>
</dbReference>
<evidence type="ECO:0000256" key="1">
    <source>
        <dbReference type="ARBA" id="ARBA00022737"/>
    </source>
</evidence>
<evidence type="ECO:0000313" key="7">
    <source>
        <dbReference type="Proteomes" id="UP000664277"/>
    </source>
</evidence>
<evidence type="ECO:0000256" key="2">
    <source>
        <dbReference type="ARBA" id="ARBA00022803"/>
    </source>
</evidence>
<proteinExistence type="predicted"/>
<dbReference type="Gene3D" id="1.25.40.10">
    <property type="entry name" value="Tetratricopeptide repeat domain"/>
    <property type="match status" value="1"/>
</dbReference>
<keyword evidence="1" id="KW-0677">Repeat</keyword>
<dbReference type="Pfam" id="PF13424">
    <property type="entry name" value="TPR_12"/>
    <property type="match status" value="1"/>
</dbReference>
<dbReference type="EMBL" id="JAFLCK010000031">
    <property type="protein sequence ID" value="MBN8662118.1"/>
    <property type="molecule type" value="Genomic_DNA"/>
</dbReference>
<feature type="signal peptide" evidence="5">
    <location>
        <begin position="1"/>
        <end position="25"/>
    </location>
</feature>
<dbReference type="SMART" id="SM00028">
    <property type="entry name" value="TPR"/>
    <property type="match status" value="2"/>
</dbReference>
<dbReference type="PROSITE" id="PS50005">
    <property type="entry name" value="TPR"/>
    <property type="match status" value="1"/>
</dbReference>
<sequence>MFRILPLARKSTAITYALSFLVVSACSVRSGGAQGLMEYGGLMAMPKNLPSAGTINAMTSPYSKLSLPGGGSGGSGAAGSVMSAVQSIGPDGSITIDPKKVKEISLKAEKSYQTALSKLKISKPSAKDLKEAETALRETITLRNSVWGYSDPSMPILLNQLGSVYEKQGQTASAEACYRNALVYQAKKNGNSYERVPSLQNLGRLYEKQGKLKEAADNFNQVAQLTERQDGENSNKALRARLDLARVSSLLDKEDTEQLFEKCLKTFAALPETDPGKADGSLAKQILENYGGYLNKKGKTAELSALSEKLAPTAAKEPDSTKEATKDETVKGEPEQKPEKPSDK</sequence>
<keyword evidence="5" id="KW-0732">Signal</keyword>
<feature type="repeat" description="TPR" evidence="3">
    <location>
        <begin position="196"/>
        <end position="229"/>
    </location>
</feature>
<organism evidence="6 7">
    <name type="scientific">Candidatus Obscuribacter phosphatis</name>
    <dbReference type="NCBI Taxonomy" id="1906157"/>
    <lineage>
        <taxon>Bacteria</taxon>
        <taxon>Bacillati</taxon>
        <taxon>Candidatus Melainabacteria</taxon>
        <taxon>Candidatus Obscuribacterales</taxon>
        <taxon>Candidatus Obscuribacteraceae</taxon>
        <taxon>Candidatus Obscuribacter</taxon>
    </lineage>
</organism>
<dbReference type="InterPro" id="IPR019734">
    <property type="entry name" value="TPR_rpt"/>
</dbReference>
<dbReference type="AlphaFoldDB" id="A0A8J7PKF9"/>
<evidence type="ECO:0000256" key="4">
    <source>
        <dbReference type="SAM" id="MobiDB-lite"/>
    </source>
</evidence>
<dbReference type="SUPFAM" id="SSF48452">
    <property type="entry name" value="TPR-like"/>
    <property type="match status" value="1"/>
</dbReference>
<evidence type="ECO:0000256" key="5">
    <source>
        <dbReference type="SAM" id="SignalP"/>
    </source>
</evidence>
<protein>
    <submittedName>
        <fullName evidence="6">Tetratricopeptide repeat protein</fullName>
    </submittedName>
</protein>
<dbReference type="PROSITE" id="PS51257">
    <property type="entry name" value="PROKAR_LIPOPROTEIN"/>
    <property type="match status" value="1"/>
</dbReference>
<comment type="caution">
    <text evidence="6">The sequence shown here is derived from an EMBL/GenBank/DDBJ whole genome shotgun (WGS) entry which is preliminary data.</text>
</comment>
<feature type="chain" id="PRO_5035195369" evidence="5">
    <location>
        <begin position="26"/>
        <end position="344"/>
    </location>
</feature>
<reference evidence="6" key="1">
    <citation type="submission" date="2021-02" db="EMBL/GenBank/DDBJ databases">
        <title>Genome-Resolved Metagenomics of a Microbial Community Performing Photosynthetic Biological Nutrient Removal.</title>
        <authorList>
            <person name="Mcdaniel E.A."/>
        </authorList>
    </citation>
    <scope>NUCLEOTIDE SEQUENCE</scope>
    <source>
        <strain evidence="6">UWPOB_OBS1</strain>
    </source>
</reference>
<feature type="region of interest" description="Disordered" evidence="4">
    <location>
        <begin position="309"/>
        <end position="344"/>
    </location>
</feature>